<dbReference type="InterPro" id="IPR004090">
    <property type="entry name" value="Chemotax_Me-accpt_rcpt"/>
</dbReference>
<dbReference type="NCBIfam" id="TIGR00229">
    <property type="entry name" value="sensory_box"/>
    <property type="match status" value="1"/>
</dbReference>
<dbReference type="Gene3D" id="3.30.450.20">
    <property type="entry name" value="PAS domain"/>
    <property type="match status" value="1"/>
</dbReference>
<proteinExistence type="inferred from homology"/>
<evidence type="ECO:0000259" key="4">
    <source>
        <dbReference type="PROSITE" id="PS50111"/>
    </source>
</evidence>
<comment type="similarity">
    <text evidence="2">Belongs to the methyl-accepting chemotaxis (MCP) protein family.</text>
</comment>
<reference evidence="6 7" key="1">
    <citation type="submission" date="2023-04" db="EMBL/GenBank/DDBJ databases">
        <title>Marinoamorphus aggregata gen. nov., sp. Nov., isolate from tissue of brittle star Ophioplocus japonicus.</title>
        <authorList>
            <person name="Kawano K."/>
            <person name="Sawayama S."/>
            <person name="Nakagawa S."/>
        </authorList>
    </citation>
    <scope>NUCLEOTIDE SEQUENCE [LARGE SCALE GENOMIC DNA]</scope>
    <source>
        <strain evidence="6 7">NKW23</strain>
    </source>
</reference>
<keyword evidence="7" id="KW-1185">Reference proteome</keyword>
<dbReference type="Pfam" id="PF00989">
    <property type="entry name" value="PAS"/>
    <property type="match status" value="1"/>
</dbReference>
<gene>
    <name evidence="6" type="ORF">LNKW23_17440</name>
</gene>
<dbReference type="InterPro" id="IPR035965">
    <property type="entry name" value="PAS-like_dom_sf"/>
</dbReference>
<dbReference type="InterPro" id="IPR000014">
    <property type="entry name" value="PAS"/>
</dbReference>
<evidence type="ECO:0000256" key="1">
    <source>
        <dbReference type="ARBA" id="ARBA00023224"/>
    </source>
</evidence>
<dbReference type="PANTHER" id="PTHR32089">
    <property type="entry name" value="METHYL-ACCEPTING CHEMOTAXIS PROTEIN MCPB"/>
    <property type="match status" value="1"/>
</dbReference>
<dbReference type="PROSITE" id="PS50113">
    <property type="entry name" value="PAC"/>
    <property type="match status" value="1"/>
</dbReference>
<evidence type="ECO:0000259" key="5">
    <source>
        <dbReference type="PROSITE" id="PS50113"/>
    </source>
</evidence>
<evidence type="ECO:0000256" key="3">
    <source>
        <dbReference type="PROSITE-ProRule" id="PRU00284"/>
    </source>
</evidence>
<dbReference type="SUPFAM" id="SSF58104">
    <property type="entry name" value="Methyl-accepting chemotaxis protein (MCP) signaling domain"/>
    <property type="match status" value="1"/>
</dbReference>
<organism evidence="6 7">
    <name type="scientific">Paralimibaculum aggregatum</name>
    <dbReference type="NCBI Taxonomy" id="3036245"/>
    <lineage>
        <taxon>Bacteria</taxon>
        <taxon>Pseudomonadati</taxon>
        <taxon>Pseudomonadota</taxon>
        <taxon>Alphaproteobacteria</taxon>
        <taxon>Rhodobacterales</taxon>
        <taxon>Paracoccaceae</taxon>
        <taxon>Paralimibaculum</taxon>
    </lineage>
</organism>
<dbReference type="PANTHER" id="PTHR32089:SF112">
    <property type="entry name" value="LYSOZYME-LIKE PROTEIN-RELATED"/>
    <property type="match status" value="1"/>
</dbReference>
<feature type="domain" description="Methyl-accepting transducer" evidence="4">
    <location>
        <begin position="127"/>
        <end position="231"/>
    </location>
</feature>
<dbReference type="Proteomes" id="UP001239909">
    <property type="component" value="Unassembled WGS sequence"/>
</dbReference>
<dbReference type="CDD" id="cd00130">
    <property type="entry name" value="PAS"/>
    <property type="match status" value="1"/>
</dbReference>
<dbReference type="PROSITE" id="PS50111">
    <property type="entry name" value="CHEMOTAXIS_TRANSDUC_2"/>
    <property type="match status" value="1"/>
</dbReference>
<dbReference type="SUPFAM" id="SSF55785">
    <property type="entry name" value="PYP-like sensor domain (PAS domain)"/>
    <property type="match status" value="1"/>
</dbReference>
<feature type="domain" description="PAC" evidence="5">
    <location>
        <begin position="89"/>
        <end position="140"/>
    </location>
</feature>
<dbReference type="InterPro" id="IPR013767">
    <property type="entry name" value="PAS_fold"/>
</dbReference>
<dbReference type="SMART" id="SM00091">
    <property type="entry name" value="PAS"/>
    <property type="match status" value="1"/>
</dbReference>
<comment type="caution">
    <text evidence="6">The sequence shown here is derived from an EMBL/GenBank/DDBJ whole genome shotgun (WGS) entry which is preliminary data.</text>
</comment>
<name>A0ABQ6LGW2_9RHOB</name>
<evidence type="ECO:0000313" key="7">
    <source>
        <dbReference type="Proteomes" id="UP001239909"/>
    </source>
</evidence>
<protein>
    <recommendedName>
        <fullName evidence="8">PAS domain S-box protein</fullName>
    </recommendedName>
</protein>
<sequence length="231" mass="25244">MEQITGEPNGLAAGAIVSALDEAILAIVCIDHENRIIYANGAAERLWRISRPQMMGQNVKLLVPAAIRDDHDRLVAHHRHTREDRIVGSSRDLELERPDGSRIWISLALSRLPLPGDRLGYTAFAHDISARRAALAAAEQAVQQVGAACEQIARYGERVRELADRTNLLALNASIEAARAGEVGRSFAVVAQEVRRLADSTREAAADIASEVTQNQEKFAEVEATLAAMRR</sequence>
<dbReference type="Gene3D" id="1.10.287.950">
    <property type="entry name" value="Methyl-accepting chemotaxis protein"/>
    <property type="match status" value="1"/>
</dbReference>
<evidence type="ECO:0008006" key="8">
    <source>
        <dbReference type="Google" id="ProtNLM"/>
    </source>
</evidence>
<dbReference type="InterPro" id="IPR000700">
    <property type="entry name" value="PAS-assoc_C"/>
</dbReference>
<dbReference type="PRINTS" id="PR00260">
    <property type="entry name" value="CHEMTRNSDUCR"/>
</dbReference>
<dbReference type="RefSeq" id="WP_285671314.1">
    <property type="nucleotide sequence ID" value="NZ_BSYI01000011.1"/>
</dbReference>
<evidence type="ECO:0000313" key="6">
    <source>
        <dbReference type="EMBL" id="GMG82531.1"/>
    </source>
</evidence>
<dbReference type="Pfam" id="PF00015">
    <property type="entry name" value="MCPsignal"/>
    <property type="match status" value="1"/>
</dbReference>
<evidence type="ECO:0000256" key="2">
    <source>
        <dbReference type="ARBA" id="ARBA00029447"/>
    </source>
</evidence>
<dbReference type="EMBL" id="BSYI01000011">
    <property type="protein sequence ID" value="GMG82531.1"/>
    <property type="molecule type" value="Genomic_DNA"/>
</dbReference>
<accession>A0ABQ6LGW2</accession>
<dbReference type="InterPro" id="IPR004089">
    <property type="entry name" value="MCPsignal_dom"/>
</dbReference>
<keyword evidence="1 3" id="KW-0807">Transducer</keyword>